<keyword evidence="4 7" id="KW-0560">Oxidoreductase</keyword>
<sequence>MNLFPEEMRRDPYPLYDQMRGSSPVLHVAPLDLWMIFDHEGVKRALTDHEAFSSVVTPVTGKAPDWLIFSDPPRHTKLRAIVMRAFTARSVAALEPRVREVSRELLDQQIERGEMDLALDYADLLPTTVIAEMLGIPPADRARFLCWSEAIVNLSYAISGGDEAERMMSEHAAAKDEMEAYLAEVLKARRRAPKDDLLTRLVEAEVDGERLTDDEILGFFQVLLAAGTETTTNLIGNAILCLVEHPQELARLRASPDLLPSAIEEVLRYRSPVQIAFREARRDVEVHGQVIPAGKLVVPVIGSANRDPQQFRDPDRFDIGRDPNPHVAFGQGVHFCLGAPLARLEARIALSDLLSRLRGLELASEEPWEPRKPLNVLGPARLPIRFEPGARSAAAG</sequence>
<evidence type="ECO:0000256" key="1">
    <source>
        <dbReference type="ARBA" id="ARBA00010617"/>
    </source>
</evidence>
<evidence type="ECO:0000313" key="10">
    <source>
        <dbReference type="Proteomes" id="UP000075420"/>
    </source>
</evidence>
<dbReference type="CDD" id="cd11032">
    <property type="entry name" value="P450_EryK-like"/>
    <property type="match status" value="1"/>
</dbReference>
<reference evidence="9 10" key="1">
    <citation type="submission" date="2014-02" db="EMBL/GenBank/DDBJ databases">
        <title>The small core and large imbalanced accessory genome model reveals a collaborative survival strategy of Sorangium cellulosum strains in nature.</title>
        <authorList>
            <person name="Han K."/>
            <person name="Peng R."/>
            <person name="Blom J."/>
            <person name="Li Y.-Z."/>
        </authorList>
    </citation>
    <scope>NUCLEOTIDE SEQUENCE [LARGE SCALE GENOMIC DNA]</scope>
    <source>
        <strain evidence="9 10">So0157-25</strain>
    </source>
</reference>
<keyword evidence="3 7" id="KW-0479">Metal-binding</keyword>
<dbReference type="InterPro" id="IPR017972">
    <property type="entry name" value="Cyt_P450_CS"/>
</dbReference>
<dbReference type="InterPro" id="IPR036396">
    <property type="entry name" value="Cyt_P450_sf"/>
</dbReference>
<evidence type="ECO:0000256" key="5">
    <source>
        <dbReference type="ARBA" id="ARBA00023004"/>
    </source>
</evidence>
<dbReference type="InterPro" id="IPR002397">
    <property type="entry name" value="Cyt_P450_B"/>
</dbReference>
<dbReference type="FunFam" id="1.10.630.10:FF:000018">
    <property type="entry name" value="Cytochrome P450 monooxygenase"/>
    <property type="match status" value="1"/>
</dbReference>
<dbReference type="GO" id="GO:0016705">
    <property type="term" value="F:oxidoreductase activity, acting on paired donors, with incorporation or reduction of molecular oxygen"/>
    <property type="evidence" value="ECO:0007669"/>
    <property type="project" value="InterPro"/>
</dbReference>
<comment type="caution">
    <text evidence="9">The sequence shown here is derived from an EMBL/GenBank/DDBJ whole genome shotgun (WGS) entry which is preliminary data.</text>
</comment>
<protein>
    <submittedName>
        <fullName evidence="9">Cytochrome</fullName>
    </submittedName>
</protein>
<evidence type="ECO:0000256" key="2">
    <source>
        <dbReference type="ARBA" id="ARBA00022617"/>
    </source>
</evidence>
<dbReference type="PANTHER" id="PTHR46696">
    <property type="entry name" value="P450, PUTATIVE (EUROFUNG)-RELATED"/>
    <property type="match status" value="1"/>
</dbReference>
<comment type="similarity">
    <text evidence="1 7">Belongs to the cytochrome P450 family.</text>
</comment>
<dbReference type="Proteomes" id="UP000075420">
    <property type="component" value="Unassembled WGS sequence"/>
</dbReference>
<name>A0A150PG78_SORCE</name>
<dbReference type="GO" id="GO:0005506">
    <property type="term" value="F:iron ion binding"/>
    <property type="evidence" value="ECO:0007669"/>
    <property type="project" value="InterPro"/>
</dbReference>
<dbReference type="PRINTS" id="PR00359">
    <property type="entry name" value="BP450"/>
</dbReference>
<dbReference type="AlphaFoldDB" id="A0A150PG78"/>
<evidence type="ECO:0000256" key="6">
    <source>
        <dbReference type="ARBA" id="ARBA00023033"/>
    </source>
</evidence>
<evidence type="ECO:0000256" key="7">
    <source>
        <dbReference type="RuleBase" id="RU000461"/>
    </source>
</evidence>
<dbReference type="EMBL" id="JELY01001762">
    <property type="protein sequence ID" value="KYF54675.1"/>
    <property type="molecule type" value="Genomic_DNA"/>
</dbReference>
<dbReference type="GO" id="GO:0020037">
    <property type="term" value="F:heme binding"/>
    <property type="evidence" value="ECO:0007669"/>
    <property type="project" value="InterPro"/>
</dbReference>
<feature type="coiled-coil region" evidence="8">
    <location>
        <begin position="164"/>
        <end position="191"/>
    </location>
</feature>
<dbReference type="Pfam" id="PF00067">
    <property type="entry name" value="p450"/>
    <property type="match status" value="1"/>
</dbReference>
<organism evidence="9 10">
    <name type="scientific">Sorangium cellulosum</name>
    <name type="common">Polyangium cellulosum</name>
    <dbReference type="NCBI Taxonomy" id="56"/>
    <lineage>
        <taxon>Bacteria</taxon>
        <taxon>Pseudomonadati</taxon>
        <taxon>Myxococcota</taxon>
        <taxon>Polyangia</taxon>
        <taxon>Polyangiales</taxon>
        <taxon>Polyangiaceae</taxon>
        <taxon>Sorangium</taxon>
    </lineage>
</organism>
<dbReference type="PANTHER" id="PTHR46696:SF1">
    <property type="entry name" value="CYTOCHROME P450 YJIB-RELATED"/>
    <property type="match status" value="1"/>
</dbReference>
<dbReference type="PRINTS" id="PR00385">
    <property type="entry name" value="P450"/>
</dbReference>
<accession>A0A150PG78</accession>
<dbReference type="InterPro" id="IPR001128">
    <property type="entry name" value="Cyt_P450"/>
</dbReference>
<gene>
    <name evidence="9" type="ORF">BE08_20085</name>
</gene>
<evidence type="ECO:0000256" key="8">
    <source>
        <dbReference type="SAM" id="Coils"/>
    </source>
</evidence>
<proteinExistence type="inferred from homology"/>
<dbReference type="GO" id="GO:0004497">
    <property type="term" value="F:monooxygenase activity"/>
    <property type="evidence" value="ECO:0007669"/>
    <property type="project" value="UniProtKB-KW"/>
</dbReference>
<dbReference type="Gene3D" id="1.10.630.10">
    <property type="entry name" value="Cytochrome P450"/>
    <property type="match status" value="1"/>
</dbReference>
<dbReference type="PROSITE" id="PS00086">
    <property type="entry name" value="CYTOCHROME_P450"/>
    <property type="match status" value="1"/>
</dbReference>
<keyword evidence="8" id="KW-0175">Coiled coil</keyword>
<keyword evidence="6 7" id="KW-0503">Monooxygenase</keyword>
<evidence type="ECO:0000256" key="4">
    <source>
        <dbReference type="ARBA" id="ARBA00023002"/>
    </source>
</evidence>
<dbReference type="SUPFAM" id="SSF48264">
    <property type="entry name" value="Cytochrome P450"/>
    <property type="match status" value="1"/>
</dbReference>
<evidence type="ECO:0000256" key="3">
    <source>
        <dbReference type="ARBA" id="ARBA00022723"/>
    </source>
</evidence>
<keyword evidence="5 7" id="KW-0408">Iron</keyword>
<keyword evidence="2 7" id="KW-0349">Heme</keyword>
<evidence type="ECO:0000313" key="9">
    <source>
        <dbReference type="EMBL" id="KYF54675.1"/>
    </source>
</evidence>